<gene>
    <name evidence="1" type="ORF">ANBU17_08530</name>
</gene>
<comment type="caution">
    <text evidence="1">The sequence shown here is derived from an EMBL/GenBank/DDBJ whole genome shotgun (WGS) entry which is preliminary data.</text>
</comment>
<sequence length="280" mass="31440">MDLEFSIVLFENEGYATARGDKGVQDILASSADAGYIKDGTYPIIFRLHPYCWKWWISPKQEEMNFSMFTPDSWLDRPLWKNKPIQQRLIAALKDWQKKYLRANETIKLISSGKHILYHCEVESVCGDAEIYCFDSVIDTIEDHAQAEVITGNSFIKNVQGNAQIQCLDDHAMITNLCENAVVHKMKDISLIRHVYRDSQIHTMQDNSRILSLNGNTRIGTMNGHAIVDLASGQSVIEKVSCGCAVLGLSHDVQIKKIEAGATVLPLHVDGYHGSTIPFS</sequence>
<accession>A0A916Q8G4</accession>
<reference evidence="1" key="1">
    <citation type="submission" date="2020-06" db="EMBL/GenBank/DDBJ databases">
        <title>Characterization of fructooligosaccharide metabolism and fructooligosaccharide-degrading enzymes in human commensal butyrate producers.</title>
        <authorList>
            <person name="Tanno H."/>
            <person name="Fujii T."/>
            <person name="Hirano K."/>
            <person name="Maeno S."/>
            <person name="Tonozuka T."/>
            <person name="Sakamoto M."/>
            <person name="Ohkuma M."/>
            <person name="Tochio T."/>
            <person name="Endo A."/>
        </authorList>
    </citation>
    <scope>NUCLEOTIDE SEQUENCE</scope>
    <source>
        <strain evidence="1">JCM 17466</strain>
    </source>
</reference>
<keyword evidence="2" id="KW-1185">Reference proteome</keyword>
<dbReference type="AlphaFoldDB" id="A0A916Q8G4"/>
<name>A0A916Q8G4_9FIRM</name>
<dbReference type="EMBL" id="BLYI01000023">
    <property type="protein sequence ID" value="GFO84506.1"/>
    <property type="molecule type" value="Genomic_DNA"/>
</dbReference>
<organism evidence="1 2">
    <name type="scientific">Anaerostipes butyraticus</name>
    <dbReference type="NCBI Taxonomy" id="645466"/>
    <lineage>
        <taxon>Bacteria</taxon>
        <taxon>Bacillati</taxon>
        <taxon>Bacillota</taxon>
        <taxon>Clostridia</taxon>
        <taxon>Lachnospirales</taxon>
        <taxon>Lachnospiraceae</taxon>
        <taxon>Anaerostipes</taxon>
    </lineage>
</organism>
<evidence type="ECO:0000313" key="2">
    <source>
        <dbReference type="Proteomes" id="UP000613208"/>
    </source>
</evidence>
<proteinExistence type="predicted"/>
<dbReference type="Proteomes" id="UP000613208">
    <property type="component" value="Unassembled WGS sequence"/>
</dbReference>
<dbReference type="RefSeq" id="WP_201310231.1">
    <property type="nucleotide sequence ID" value="NZ_BLYI01000023.1"/>
</dbReference>
<evidence type="ECO:0000313" key="1">
    <source>
        <dbReference type="EMBL" id="GFO84506.1"/>
    </source>
</evidence>
<protein>
    <submittedName>
        <fullName evidence="1">Uncharacterized protein</fullName>
    </submittedName>
</protein>